<keyword evidence="1" id="KW-0472">Membrane</keyword>
<dbReference type="Proteomes" id="UP000198924">
    <property type="component" value="Unassembled WGS sequence"/>
</dbReference>
<dbReference type="RefSeq" id="WP_091711147.1">
    <property type="nucleotide sequence ID" value="NZ_FOSH01000001.1"/>
</dbReference>
<accession>A0A1I3TST8</accession>
<evidence type="ECO:0000313" key="2">
    <source>
        <dbReference type="EMBL" id="SFJ73399.1"/>
    </source>
</evidence>
<gene>
    <name evidence="2" type="ORF">SAMN04488079_1012</name>
</gene>
<keyword evidence="1" id="KW-1133">Transmembrane helix</keyword>
<reference evidence="3" key="1">
    <citation type="submission" date="2016-10" db="EMBL/GenBank/DDBJ databases">
        <authorList>
            <person name="Varghese N."/>
            <person name="Submissions S."/>
        </authorList>
    </citation>
    <scope>NUCLEOTIDE SEQUENCE [LARGE SCALE GENOMIC DNA]</scope>
    <source>
        <strain evidence="3">DSM 11578</strain>
    </source>
</reference>
<keyword evidence="1" id="KW-0812">Transmembrane</keyword>
<proteinExistence type="predicted"/>
<dbReference type="OrthoDB" id="7840545at2"/>
<evidence type="ECO:0000313" key="3">
    <source>
        <dbReference type="Proteomes" id="UP000198924"/>
    </source>
</evidence>
<dbReference type="STRING" id="45496.SAMN04488079_1012"/>
<dbReference type="AlphaFoldDB" id="A0A1I3TST8"/>
<sequence>MDNIISLIDILAWPIFMLIFVLIFKSDVSNLVEKISSISHKETKVDFTKAVSDASKNLDISGSGESLDAEWDLEASFPRGSIIESWLRVEDAIREYNTRHGIESDPKKPFRNSNLVINSLFYEQLGKGTLQMLNNLRVLRNEAVHLSDKSITQEAAKEYKSMAEKVISTIEMA</sequence>
<dbReference type="EMBL" id="FOSH01000001">
    <property type="protein sequence ID" value="SFJ73399.1"/>
    <property type="molecule type" value="Genomic_DNA"/>
</dbReference>
<feature type="transmembrane region" description="Helical" evidence="1">
    <location>
        <begin position="6"/>
        <end position="24"/>
    </location>
</feature>
<organism evidence="2 3">
    <name type="scientific">Methylophaga sulfidovorans</name>
    <dbReference type="NCBI Taxonomy" id="45496"/>
    <lineage>
        <taxon>Bacteria</taxon>
        <taxon>Pseudomonadati</taxon>
        <taxon>Pseudomonadota</taxon>
        <taxon>Gammaproteobacteria</taxon>
        <taxon>Thiotrichales</taxon>
        <taxon>Piscirickettsiaceae</taxon>
        <taxon>Methylophaga</taxon>
    </lineage>
</organism>
<keyword evidence="3" id="KW-1185">Reference proteome</keyword>
<name>A0A1I3TST8_9GAMM</name>
<evidence type="ECO:0000256" key="1">
    <source>
        <dbReference type="SAM" id="Phobius"/>
    </source>
</evidence>
<evidence type="ECO:0008006" key="4">
    <source>
        <dbReference type="Google" id="ProtNLM"/>
    </source>
</evidence>
<protein>
    <recommendedName>
        <fullName evidence="4">DUF4145 domain-containing protein</fullName>
    </recommendedName>
</protein>